<evidence type="ECO:0000259" key="3">
    <source>
        <dbReference type="PROSITE" id="PS50405"/>
    </source>
</evidence>
<dbReference type="CDD" id="cd03206">
    <property type="entry name" value="GST_C_7"/>
    <property type="match status" value="1"/>
</dbReference>
<dbReference type="InterPro" id="IPR040079">
    <property type="entry name" value="Glutathione_S-Trfase"/>
</dbReference>
<sequence>MGTEKSPVRLYRHLLSGHCHRVELFLSLLGVPYHPVEVDFALGEHKAPEFLALNPFGQIPVLVDGDVVLADSNAILIYLALTHDPSRRWYPADPKSMASIQRWLSVAAGQLAYGPAAARLVTVFKLPLDGDRATAIAGQLFALLDAELDARSFLLGDEATIADVALYSYTRRAPEGGIALKPYPHIRAWLSRIEALPGFVPMPEVPGKSVE</sequence>
<feature type="domain" description="GST N-terminal" evidence="2">
    <location>
        <begin position="6"/>
        <end position="87"/>
    </location>
</feature>
<dbReference type="SUPFAM" id="SSF47616">
    <property type="entry name" value="GST C-terminal domain-like"/>
    <property type="match status" value="1"/>
</dbReference>
<keyword evidence="4" id="KW-0808">Transferase</keyword>
<dbReference type="RefSeq" id="WP_008942925.1">
    <property type="nucleotide sequence ID" value="NZ_AMRL01000001.1"/>
</dbReference>
<evidence type="ECO:0000313" key="5">
    <source>
        <dbReference type="Proteomes" id="UP000006746"/>
    </source>
</evidence>
<organism evidence="4 5">
    <name type="scientific">Oceanibaculum indicum P24</name>
    <dbReference type="NCBI Taxonomy" id="1207063"/>
    <lineage>
        <taxon>Bacteria</taxon>
        <taxon>Pseudomonadati</taxon>
        <taxon>Pseudomonadota</taxon>
        <taxon>Alphaproteobacteria</taxon>
        <taxon>Rhodospirillales</taxon>
        <taxon>Oceanibaculaceae</taxon>
        <taxon>Oceanibaculum</taxon>
    </lineage>
</organism>
<dbReference type="CDD" id="cd03056">
    <property type="entry name" value="GST_N_4"/>
    <property type="match status" value="1"/>
</dbReference>
<dbReference type="Pfam" id="PF00043">
    <property type="entry name" value="GST_C"/>
    <property type="match status" value="1"/>
</dbReference>
<dbReference type="EMBL" id="AMRL01000001">
    <property type="protein sequence ID" value="EKE78991.1"/>
    <property type="molecule type" value="Genomic_DNA"/>
</dbReference>
<dbReference type="InterPro" id="IPR010987">
    <property type="entry name" value="Glutathione-S-Trfase_C-like"/>
</dbReference>
<evidence type="ECO:0000256" key="1">
    <source>
        <dbReference type="RuleBase" id="RU003494"/>
    </source>
</evidence>
<dbReference type="Proteomes" id="UP000006746">
    <property type="component" value="Unassembled WGS sequence"/>
</dbReference>
<dbReference type="GO" id="GO:0016740">
    <property type="term" value="F:transferase activity"/>
    <property type="evidence" value="ECO:0007669"/>
    <property type="project" value="UniProtKB-KW"/>
</dbReference>
<gene>
    <name evidence="4" type="ORF">P24_01530</name>
</gene>
<protein>
    <submittedName>
        <fullName evidence="4">Glutathione S-transferase</fullName>
    </submittedName>
</protein>
<dbReference type="SUPFAM" id="SSF52833">
    <property type="entry name" value="Thioredoxin-like"/>
    <property type="match status" value="1"/>
</dbReference>
<dbReference type="InterPro" id="IPR004045">
    <property type="entry name" value="Glutathione_S-Trfase_N"/>
</dbReference>
<dbReference type="PROSITE" id="PS50405">
    <property type="entry name" value="GST_CTER"/>
    <property type="match status" value="1"/>
</dbReference>
<name>K2J7B3_9PROT</name>
<evidence type="ECO:0000259" key="2">
    <source>
        <dbReference type="PROSITE" id="PS50404"/>
    </source>
</evidence>
<dbReference type="eggNOG" id="COG0625">
    <property type="taxonomic scope" value="Bacteria"/>
</dbReference>
<dbReference type="Gene3D" id="3.40.30.10">
    <property type="entry name" value="Glutaredoxin"/>
    <property type="match status" value="1"/>
</dbReference>
<dbReference type="STRING" id="1207063.P24_01530"/>
<dbReference type="PROSITE" id="PS50404">
    <property type="entry name" value="GST_NTER"/>
    <property type="match status" value="1"/>
</dbReference>
<accession>K2J7B3</accession>
<dbReference type="SFLD" id="SFLDS00019">
    <property type="entry name" value="Glutathione_Transferase_(cytos"/>
    <property type="match status" value="1"/>
</dbReference>
<dbReference type="SFLD" id="SFLDG01151">
    <property type="entry name" value="Main.2:_Nu-like"/>
    <property type="match status" value="1"/>
</dbReference>
<dbReference type="Gene3D" id="1.20.1050.10">
    <property type="match status" value="1"/>
</dbReference>
<evidence type="ECO:0000313" key="4">
    <source>
        <dbReference type="EMBL" id="EKE78991.1"/>
    </source>
</evidence>
<dbReference type="InterPro" id="IPR036282">
    <property type="entry name" value="Glutathione-S-Trfase_C_sf"/>
</dbReference>
<keyword evidence="5" id="KW-1185">Reference proteome</keyword>
<dbReference type="AlphaFoldDB" id="K2J7B3"/>
<dbReference type="SFLD" id="SFLDG00358">
    <property type="entry name" value="Main_(cytGST)"/>
    <property type="match status" value="1"/>
</dbReference>
<comment type="similarity">
    <text evidence="1">Belongs to the GST superfamily.</text>
</comment>
<dbReference type="InterPro" id="IPR004046">
    <property type="entry name" value="GST_C"/>
</dbReference>
<dbReference type="InterPro" id="IPR036249">
    <property type="entry name" value="Thioredoxin-like_sf"/>
</dbReference>
<reference evidence="4 5" key="1">
    <citation type="journal article" date="2012" name="J. Bacteriol.">
        <title>Genome Sequence of Oceanibaculum indicum Type Strain P24.</title>
        <authorList>
            <person name="Lai Q."/>
            <person name="Shao Z."/>
        </authorList>
    </citation>
    <scope>NUCLEOTIDE SEQUENCE [LARGE SCALE GENOMIC DNA]</scope>
    <source>
        <strain evidence="4 5">P24</strain>
    </source>
</reference>
<dbReference type="PATRIC" id="fig|1207063.3.peg.316"/>
<feature type="domain" description="GST C-terminal" evidence="3">
    <location>
        <begin position="93"/>
        <end position="211"/>
    </location>
</feature>
<dbReference type="PANTHER" id="PTHR44051:SF2">
    <property type="entry name" value="HYPOTHETICAL GLUTATHIONE S-TRANSFERASE LIKE PROTEIN"/>
    <property type="match status" value="1"/>
</dbReference>
<dbReference type="Pfam" id="PF02798">
    <property type="entry name" value="GST_N"/>
    <property type="match status" value="1"/>
</dbReference>
<proteinExistence type="inferred from homology"/>
<dbReference type="PANTHER" id="PTHR44051">
    <property type="entry name" value="GLUTATHIONE S-TRANSFERASE-RELATED"/>
    <property type="match status" value="1"/>
</dbReference>
<comment type="caution">
    <text evidence="4">The sequence shown here is derived from an EMBL/GenBank/DDBJ whole genome shotgun (WGS) entry which is preliminary data.</text>
</comment>